<dbReference type="EMBL" id="MOXJ01000048">
    <property type="protein sequence ID" value="PDO09290.1"/>
    <property type="molecule type" value="Genomic_DNA"/>
</dbReference>
<dbReference type="Gene3D" id="3.20.20.190">
    <property type="entry name" value="Phosphatidylinositol (PI) phosphodiesterase"/>
    <property type="match status" value="1"/>
</dbReference>
<proteinExistence type="predicted"/>
<dbReference type="PROSITE" id="PS51704">
    <property type="entry name" value="GP_PDE"/>
    <property type="match status" value="1"/>
</dbReference>
<dbReference type="Proteomes" id="UP000243688">
    <property type="component" value="Unassembled WGS sequence"/>
</dbReference>
<organism evidence="2 3">
    <name type="scientific">Candidatus Reconcilbacillus cellulovorans</name>
    <dbReference type="NCBI Taxonomy" id="1906605"/>
    <lineage>
        <taxon>Bacteria</taxon>
        <taxon>Bacillati</taxon>
        <taxon>Bacillota</taxon>
        <taxon>Bacilli</taxon>
        <taxon>Bacillales</taxon>
        <taxon>Paenibacillaceae</taxon>
        <taxon>Candidatus Reconcilbacillus</taxon>
    </lineage>
</organism>
<protein>
    <recommendedName>
        <fullName evidence="1">GP-PDE domain-containing protein</fullName>
    </recommendedName>
</protein>
<feature type="domain" description="GP-PDE" evidence="1">
    <location>
        <begin position="6"/>
        <end position="241"/>
    </location>
</feature>
<reference evidence="2 3" key="1">
    <citation type="submission" date="2016-12" db="EMBL/GenBank/DDBJ databases">
        <title>Candidatus Reconcilibacillus cellulovorans genome.</title>
        <authorList>
            <person name="Kolinko S."/>
            <person name="Wu Y.-W."/>
            <person name="Tachea F."/>
            <person name="Denzel E."/>
            <person name="Hiras J."/>
            <person name="Baecker N."/>
            <person name="Chan L.J."/>
            <person name="Eichorst S.A."/>
            <person name="Frey D."/>
            <person name="Adams P.D."/>
            <person name="Pray T."/>
            <person name="Tanjore D."/>
            <person name="Petzold C.J."/>
            <person name="Gladden J.M."/>
            <person name="Simmons B.A."/>
            <person name="Singer S.W."/>
        </authorList>
    </citation>
    <scope>NUCLEOTIDE SEQUENCE [LARGE SCALE GENOMIC DNA]</scope>
    <source>
        <strain evidence="2">JTherm</strain>
    </source>
</reference>
<dbReference type="InterPro" id="IPR030395">
    <property type="entry name" value="GP_PDE_dom"/>
</dbReference>
<dbReference type="PANTHER" id="PTHR46211">
    <property type="entry name" value="GLYCEROPHOSPHORYL DIESTER PHOSPHODIESTERASE"/>
    <property type="match status" value="1"/>
</dbReference>
<dbReference type="GO" id="GO:0008081">
    <property type="term" value="F:phosphoric diester hydrolase activity"/>
    <property type="evidence" value="ECO:0007669"/>
    <property type="project" value="InterPro"/>
</dbReference>
<dbReference type="Pfam" id="PF03009">
    <property type="entry name" value="GDPD"/>
    <property type="match status" value="1"/>
</dbReference>
<dbReference type="SUPFAM" id="SSF51695">
    <property type="entry name" value="PLC-like phosphodiesterases"/>
    <property type="match status" value="1"/>
</dbReference>
<dbReference type="PANTHER" id="PTHR46211:SF14">
    <property type="entry name" value="GLYCEROPHOSPHODIESTER PHOSPHODIESTERASE"/>
    <property type="match status" value="1"/>
</dbReference>
<evidence type="ECO:0000313" key="2">
    <source>
        <dbReference type="EMBL" id="PDO09290.1"/>
    </source>
</evidence>
<accession>A0A2A6DWM7</accession>
<comment type="caution">
    <text evidence="2">The sequence shown here is derived from an EMBL/GenBank/DDBJ whole genome shotgun (WGS) entry which is preliminary data.</text>
</comment>
<sequence length="249" mass="27864">MRRFPVRIIGHRGAPRLAPENTLASFRAALAAGADGIELYVHLSRDGRPVVIHDPTLDRTTDGSGFVRAMTVAELKRFDAGSWFDGRFRGERIPLLEEVFETVSPGVLIDVEAKQSYGGEMERALAACLDEWAGVHDVIVSSFDHRLLCRLKRLRPETDVGLLYAVRPVTHMILAACMDGDVRSFHPDHVWLTAEDAAEMRASGYEVYPYTANRPVEWRRLIRMGVSGIITDDPGGLAVWMQRFVFDEA</sequence>
<name>A0A2A6DWM7_9BACL</name>
<dbReference type="AlphaFoldDB" id="A0A2A6DWM7"/>
<evidence type="ECO:0000259" key="1">
    <source>
        <dbReference type="PROSITE" id="PS51704"/>
    </source>
</evidence>
<gene>
    <name evidence="2" type="ORF">BLM47_13330</name>
</gene>
<dbReference type="GO" id="GO:0006629">
    <property type="term" value="P:lipid metabolic process"/>
    <property type="evidence" value="ECO:0007669"/>
    <property type="project" value="InterPro"/>
</dbReference>
<dbReference type="InterPro" id="IPR017946">
    <property type="entry name" value="PLC-like_Pdiesterase_TIM-brl"/>
</dbReference>
<evidence type="ECO:0000313" key="3">
    <source>
        <dbReference type="Proteomes" id="UP000243688"/>
    </source>
</evidence>
<dbReference type="PROSITE" id="PS50007">
    <property type="entry name" value="PIPLC_X_DOMAIN"/>
    <property type="match status" value="1"/>
</dbReference>